<dbReference type="PROSITE" id="PS51873">
    <property type="entry name" value="TRIAD"/>
    <property type="match status" value="1"/>
</dbReference>
<reference evidence="16 17" key="1">
    <citation type="journal article" date="2023" name="G3 (Bethesda)">
        <title>A chromosome-length genome assembly and annotation of blackberry (Rubus argutus, cv. 'Hillquist').</title>
        <authorList>
            <person name="Bruna T."/>
            <person name="Aryal R."/>
            <person name="Dudchenko O."/>
            <person name="Sargent D.J."/>
            <person name="Mead D."/>
            <person name="Buti M."/>
            <person name="Cavallini A."/>
            <person name="Hytonen T."/>
            <person name="Andres J."/>
            <person name="Pham M."/>
            <person name="Weisz D."/>
            <person name="Mascagni F."/>
            <person name="Usai G."/>
            <person name="Natali L."/>
            <person name="Bassil N."/>
            <person name="Fernandez G.E."/>
            <person name="Lomsadze A."/>
            <person name="Armour M."/>
            <person name="Olukolu B."/>
            <person name="Poorten T."/>
            <person name="Britton C."/>
            <person name="Davik J."/>
            <person name="Ashrafi H."/>
            <person name="Aiden E.L."/>
            <person name="Borodovsky M."/>
            <person name="Worthington M."/>
        </authorList>
    </citation>
    <scope>NUCLEOTIDE SEQUENCE [LARGE SCALE GENOMIC DNA]</scope>
    <source>
        <strain evidence="16">PI 553951</strain>
    </source>
</reference>
<evidence type="ECO:0000256" key="8">
    <source>
        <dbReference type="ARBA" id="ARBA00022723"/>
    </source>
</evidence>
<dbReference type="CDD" id="cd22582">
    <property type="entry name" value="BRcat_RBR_unk"/>
    <property type="match status" value="1"/>
</dbReference>
<dbReference type="Proteomes" id="UP001457282">
    <property type="component" value="Unassembled WGS sequence"/>
</dbReference>
<accession>A0AAW1YHD0</accession>
<name>A0AAW1YHD0_RUBAR</name>
<evidence type="ECO:0000313" key="17">
    <source>
        <dbReference type="Proteomes" id="UP001457282"/>
    </source>
</evidence>
<keyword evidence="7" id="KW-0808">Transferase</keyword>
<keyword evidence="9" id="KW-0677">Repeat</keyword>
<dbReference type="GO" id="GO:0008270">
    <property type="term" value="F:zinc ion binding"/>
    <property type="evidence" value="ECO:0007669"/>
    <property type="project" value="UniProtKB-KW"/>
</dbReference>
<keyword evidence="8" id="KW-0479">Metal-binding</keyword>
<evidence type="ECO:0000256" key="5">
    <source>
        <dbReference type="ARBA" id="ARBA00005884"/>
    </source>
</evidence>
<evidence type="ECO:0000256" key="2">
    <source>
        <dbReference type="ARBA" id="ARBA00001947"/>
    </source>
</evidence>
<evidence type="ECO:0000256" key="1">
    <source>
        <dbReference type="ARBA" id="ARBA00001798"/>
    </source>
</evidence>
<dbReference type="SMART" id="SM00647">
    <property type="entry name" value="IBR"/>
    <property type="match status" value="1"/>
</dbReference>
<comment type="catalytic activity">
    <reaction evidence="1">
        <text>[E2 ubiquitin-conjugating enzyme]-S-ubiquitinyl-L-cysteine + [acceptor protein]-L-lysine = [E2 ubiquitin-conjugating enzyme]-L-cysteine + [acceptor protein]-N(6)-ubiquitinyl-L-lysine.</text>
        <dbReference type="EC" id="2.3.2.31"/>
    </reaction>
</comment>
<dbReference type="GO" id="GO:0016567">
    <property type="term" value="P:protein ubiquitination"/>
    <property type="evidence" value="ECO:0007669"/>
    <property type="project" value="InterPro"/>
</dbReference>
<evidence type="ECO:0000259" key="14">
    <source>
        <dbReference type="PROSITE" id="PS50089"/>
    </source>
</evidence>
<dbReference type="PANTHER" id="PTHR11685">
    <property type="entry name" value="RBR FAMILY RING FINGER AND IBR DOMAIN-CONTAINING"/>
    <property type="match status" value="1"/>
</dbReference>
<keyword evidence="11" id="KW-0833">Ubl conjugation pathway</keyword>
<dbReference type="InterPro" id="IPR031127">
    <property type="entry name" value="E3_UB_ligase_RBR"/>
</dbReference>
<dbReference type="Gene3D" id="1.20.120.1750">
    <property type="match status" value="1"/>
</dbReference>
<dbReference type="PROSITE" id="PS00518">
    <property type="entry name" value="ZF_RING_1"/>
    <property type="match status" value="1"/>
</dbReference>
<protein>
    <recommendedName>
        <fullName evidence="6">RBR-type E3 ubiquitin transferase</fullName>
        <ecNumber evidence="6">2.3.2.31</ecNumber>
    </recommendedName>
</protein>
<dbReference type="PROSITE" id="PS50089">
    <property type="entry name" value="ZF_RING_2"/>
    <property type="match status" value="1"/>
</dbReference>
<feature type="domain" description="RING-type" evidence="14">
    <location>
        <begin position="111"/>
        <end position="159"/>
    </location>
</feature>
<evidence type="ECO:0000256" key="3">
    <source>
        <dbReference type="ARBA" id="ARBA00003976"/>
    </source>
</evidence>
<feature type="domain" description="RING-type" evidence="15">
    <location>
        <begin position="107"/>
        <end position="312"/>
    </location>
</feature>
<keyword evidence="12" id="KW-0862">Zinc</keyword>
<dbReference type="Gene3D" id="2.20.25.20">
    <property type="match status" value="1"/>
</dbReference>
<dbReference type="InterPro" id="IPR001841">
    <property type="entry name" value="Znf_RING"/>
</dbReference>
<sequence>MEIVNIEDDAFSVKHISTHKGSMKSNTMTVDDERDLKSIMASLLKSAPSPTKVGNFIDLSAETSNYFDGDEDLRVLRFKPSNTRFGKRRKTLDGGFSSNSKPKNEDPSFVCEICFETKSSHESFGIKNCSHVYCTDCVVNYVDSKLQENVTSIGCPIPNCIGLLDPEYCRLILKPEMFEKWGRGLCEAVIHGSQKFYCPFKDCSAMLIDDAVEVVRDSECPNCNRMFCAQCKVPWHAGIECDEFKKLNKNERENEDIMLRNLAQKNQWRRCPKCRFYVERSLGCDAMRCRCGAYFCYTCGKLSNICSCQRRDLQLGMFSGGFFGRGTVGIGYYRPMPMRSSRGFSVFLDKYIACFIYEFQ</sequence>
<evidence type="ECO:0000256" key="13">
    <source>
        <dbReference type="PROSITE-ProRule" id="PRU00175"/>
    </source>
</evidence>
<proteinExistence type="inferred from homology"/>
<comment type="pathway">
    <text evidence="4">Protein modification; protein ubiquitination.</text>
</comment>
<keyword evidence="17" id="KW-1185">Reference proteome</keyword>
<dbReference type="FunFam" id="3.30.40.10:FF:000230">
    <property type="entry name" value="RBR-type E3 ubiquitin transferase"/>
    <property type="match status" value="1"/>
</dbReference>
<evidence type="ECO:0000256" key="7">
    <source>
        <dbReference type="ARBA" id="ARBA00022679"/>
    </source>
</evidence>
<dbReference type="AlphaFoldDB" id="A0AAW1YHD0"/>
<evidence type="ECO:0000256" key="6">
    <source>
        <dbReference type="ARBA" id="ARBA00012251"/>
    </source>
</evidence>
<comment type="cofactor">
    <cofactor evidence="2">
        <name>Zn(2+)</name>
        <dbReference type="ChEBI" id="CHEBI:29105"/>
    </cofactor>
</comment>
<dbReference type="SUPFAM" id="SSF57850">
    <property type="entry name" value="RING/U-box"/>
    <property type="match status" value="3"/>
</dbReference>
<evidence type="ECO:0000256" key="11">
    <source>
        <dbReference type="ARBA" id="ARBA00022786"/>
    </source>
</evidence>
<dbReference type="InterPro" id="IPR017907">
    <property type="entry name" value="Znf_RING_CS"/>
</dbReference>
<dbReference type="GO" id="GO:0061630">
    <property type="term" value="F:ubiquitin protein ligase activity"/>
    <property type="evidence" value="ECO:0007669"/>
    <property type="project" value="UniProtKB-EC"/>
</dbReference>
<evidence type="ECO:0000256" key="10">
    <source>
        <dbReference type="ARBA" id="ARBA00022771"/>
    </source>
</evidence>
<evidence type="ECO:0000256" key="12">
    <source>
        <dbReference type="ARBA" id="ARBA00022833"/>
    </source>
</evidence>
<evidence type="ECO:0000313" key="16">
    <source>
        <dbReference type="EMBL" id="KAK9948172.1"/>
    </source>
</evidence>
<dbReference type="EC" id="2.3.2.31" evidence="6"/>
<dbReference type="CDD" id="cd22584">
    <property type="entry name" value="Rcat_RBR_unk"/>
    <property type="match status" value="1"/>
</dbReference>
<comment type="function">
    <text evidence="3">Might act as an E3 ubiquitin-protein ligase, or as part of E3 complex, which accepts ubiquitin from specific E2 ubiquitin-conjugating enzymes and then transfers it to substrates.</text>
</comment>
<dbReference type="InterPro" id="IPR013083">
    <property type="entry name" value="Znf_RING/FYVE/PHD"/>
</dbReference>
<dbReference type="InterPro" id="IPR044066">
    <property type="entry name" value="TRIAD_supradom"/>
</dbReference>
<dbReference type="Pfam" id="PF01485">
    <property type="entry name" value="IBR"/>
    <property type="match status" value="1"/>
</dbReference>
<evidence type="ECO:0000256" key="9">
    <source>
        <dbReference type="ARBA" id="ARBA00022737"/>
    </source>
</evidence>
<keyword evidence="10 13" id="KW-0863">Zinc-finger</keyword>
<evidence type="ECO:0000259" key="15">
    <source>
        <dbReference type="PROSITE" id="PS51873"/>
    </source>
</evidence>
<dbReference type="InterPro" id="IPR002867">
    <property type="entry name" value="IBR_dom"/>
</dbReference>
<organism evidence="16 17">
    <name type="scientific">Rubus argutus</name>
    <name type="common">Southern blackberry</name>
    <dbReference type="NCBI Taxonomy" id="59490"/>
    <lineage>
        <taxon>Eukaryota</taxon>
        <taxon>Viridiplantae</taxon>
        <taxon>Streptophyta</taxon>
        <taxon>Embryophyta</taxon>
        <taxon>Tracheophyta</taxon>
        <taxon>Spermatophyta</taxon>
        <taxon>Magnoliopsida</taxon>
        <taxon>eudicotyledons</taxon>
        <taxon>Gunneridae</taxon>
        <taxon>Pentapetalae</taxon>
        <taxon>rosids</taxon>
        <taxon>fabids</taxon>
        <taxon>Rosales</taxon>
        <taxon>Rosaceae</taxon>
        <taxon>Rosoideae</taxon>
        <taxon>Rosoideae incertae sedis</taxon>
        <taxon>Rubus</taxon>
    </lineage>
</organism>
<dbReference type="Gene3D" id="3.30.40.10">
    <property type="entry name" value="Zinc/RING finger domain, C3HC4 (zinc finger)"/>
    <property type="match status" value="1"/>
</dbReference>
<comment type="caution">
    <text evidence="16">The sequence shown here is derived from an EMBL/GenBank/DDBJ whole genome shotgun (WGS) entry which is preliminary data.</text>
</comment>
<dbReference type="EMBL" id="JBEDUW010000001">
    <property type="protein sequence ID" value="KAK9948172.1"/>
    <property type="molecule type" value="Genomic_DNA"/>
</dbReference>
<evidence type="ECO:0000256" key="4">
    <source>
        <dbReference type="ARBA" id="ARBA00004906"/>
    </source>
</evidence>
<comment type="similarity">
    <text evidence="5">Belongs to the RBR family. Ariadne subfamily.</text>
</comment>
<gene>
    <name evidence="16" type="ORF">M0R45_003759</name>
</gene>